<evidence type="ECO:0000313" key="2">
    <source>
        <dbReference type="EnsemblPlants" id="OB03G43680.1"/>
    </source>
</evidence>
<feature type="region of interest" description="Disordered" evidence="1">
    <location>
        <begin position="151"/>
        <end position="179"/>
    </location>
</feature>
<sequence>MEITLGWPARWYIIWISRRTSSTSSSVTSFRLRMDLQANSLPVLRSTHRYVVPNCPCPSFRPRLYLSLRFSVFRFSTEPTSSPALETRFTGGTLGRGLAASPPESELAALALEVSCSASGLVGLATAAAESVLETILTGSGALLWTATGASAVGGSRPRPPPPPAGPLASGSAPPSCRAFHSTVETDWKKPFLLMLGPTHVFPIAAGPTPRRRLRLDPRNRQTALTPRPRITPRMSLPEESDASNRRSPLARRSRGPNQDR</sequence>
<dbReference type="Proteomes" id="UP000006038">
    <property type="component" value="Chromosome 3"/>
</dbReference>
<organism evidence="2">
    <name type="scientific">Oryza brachyantha</name>
    <name type="common">malo sina</name>
    <dbReference type="NCBI Taxonomy" id="4533"/>
    <lineage>
        <taxon>Eukaryota</taxon>
        <taxon>Viridiplantae</taxon>
        <taxon>Streptophyta</taxon>
        <taxon>Embryophyta</taxon>
        <taxon>Tracheophyta</taxon>
        <taxon>Spermatophyta</taxon>
        <taxon>Magnoliopsida</taxon>
        <taxon>Liliopsida</taxon>
        <taxon>Poales</taxon>
        <taxon>Poaceae</taxon>
        <taxon>BOP clade</taxon>
        <taxon>Oryzoideae</taxon>
        <taxon>Oryzeae</taxon>
        <taxon>Oryzinae</taxon>
        <taxon>Oryza</taxon>
    </lineage>
</organism>
<accession>J3LTJ2</accession>
<reference evidence="2" key="2">
    <citation type="submission" date="2013-04" db="UniProtKB">
        <authorList>
            <consortium name="EnsemblPlants"/>
        </authorList>
    </citation>
    <scope>IDENTIFICATION</scope>
</reference>
<feature type="region of interest" description="Disordered" evidence="1">
    <location>
        <begin position="204"/>
        <end position="261"/>
    </location>
</feature>
<reference evidence="2" key="1">
    <citation type="journal article" date="2013" name="Nat. Commun.">
        <title>Whole-genome sequencing of Oryza brachyantha reveals mechanisms underlying Oryza genome evolution.</title>
        <authorList>
            <person name="Chen J."/>
            <person name="Huang Q."/>
            <person name="Gao D."/>
            <person name="Wang J."/>
            <person name="Lang Y."/>
            <person name="Liu T."/>
            <person name="Li B."/>
            <person name="Bai Z."/>
            <person name="Luis Goicoechea J."/>
            <person name="Liang C."/>
            <person name="Chen C."/>
            <person name="Zhang W."/>
            <person name="Sun S."/>
            <person name="Liao Y."/>
            <person name="Zhang X."/>
            <person name="Yang L."/>
            <person name="Song C."/>
            <person name="Wang M."/>
            <person name="Shi J."/>
            <person name="Liu G."/>
            <person name="Liu J."/>
            <person name="Zhou H."/>
            <person name="Zhou W."/>
            <person name="Yu Q."/>
            <person name="An N."/>
            <person name="Chen Y."/>
            <person name="Cai Q."/>
            <person name="Wang B."/>
            <person name="Liu B."/>
            <person name="Min J."/>
            <person name="Huang Y."/>
            <person name="Wu H."/>
            <person name="Li Z."/>
            <person name="Zhang Y."/>
            <person name="Yin Y."/>
            <person name="Song W."/>
            <person name="Jiang J."/>
            <person name="Jackson S.A."/>
            <person name="Wing R.A."/>
            <person name="Wang J."/>
            <person name="Chen M."/>
        </authorList>
    </citation>
    <scope>NUCLEOTIDE SEQUENCE [LARGE SCALE GENOMIC DNA]</scope>
    <source>
        <strain evidence="2">cv. IRGC 101232</strain>
    </source>
</reference>
<keyword evidence="3" id="KW-1185">Reference proteome</keyword>
<proteinExistence type="predicted"/>
<name>J3LTJ2_ORYBR</name>
<dbReference type="Gramene" id="OB03G43680.1">
    <property type="protein sequence ID" value="OB03G43680.1"/>
    <property type="gene ID" value="OB03G43680"/>
</dbReference>
<dbReference type="HOGENOM" id="CLU_1067004_0_0_1"/>
<feature type="compositionally biased region" description="Low complexity" evidence="1">
    <location>
        <begin position="167"/>
        <end position="176"/>
    </location>
</feature>
<protein>
    <submittedName>
        <fullName evidence="2">Uncharacterized protein</fullName>
    </submittedName>
</protein>
<dbReference type="AlphaFoldDB" id="J3LTJ2"/>
<evidence type="ECO:0000313" key="3">
    <source>
        <dbReference type="Proteomes" id="UP000006038"/>
    </source>
</evidence>
<evidence type="ECO:0000256" key="1">
    <source>
        <dbReference type="SAM" id="MobiDB-lite"/>
    </source>
</evidence>
<dbReference type="EnsemblPlants" id="OB03G43680.1">
    <property type="protein sequence ID" value="OB03G43680.1"/>
    <property type="gene ID" value="OB03G43680"/>
</dbReference>